<evidence type="ECO:0000313" key="1">
    <source>
        <dbReference type="EMBL" id="QDX29066.1"/>
    </source>
</evidence>
<proteinExistence type="predicted"/>
<name>A0A5B8HHL4_9GAMM</name>
<protein>
    <submittedName>
        <fullName evidence="1">Uncharacterized protein</fullName>
    </submittedName>
</protein>
<dbReference type="AlphaFoldDB" id="A0A5B8HHL4"/>
<evidence type="ECO:0000313" key="2">
    <source>
        <dbReference type="Proteomes" id="UP000320591"/>
    </source>
</evidence>
<organism evidence="1 2">
    <name type="scientific">Dickeya poaceiphila</name>
    <dbReference type="NCBI Taxonomy" id="568768"/>
    <lineage>
        <taxon>Bacteria</taxon>
        <taxon>Pseudomonadati</taxon>
        <taxon>Pseudomonadota</taxon>
        <taxon>Gammaproteobacteria</taxon>
        <taxon>Enterobacterales</taxon>
        <taxon>Pectobacteriaceae</taxon>
        <taxon>Dickeya</taxon>
    </lineage>
</organism>
<keyword evidence="2" id="KW-1185">Reference proteome</keyword>
<dbReference type="RefSeq" id="WP_042872550.1">
    <property type="nucleotide sequence ID" value="NZ_CM001975.1"/>
</dbReference>
<reference evidence="1 2" key="1">
    <citation type="journal article" date="2019" name="Environ. Microbiol.">
        <title>The phytopathogenic nature of Dickeya aquatica 174/2 and the dynamic early evolution of Dickeya pathogenicity.</title>
        <authorList>
            <person name="Duprey A."/>
            <person name="Taib N."/>
            <person name="Leonard S."/>
            <person name="Garin T."/>
            <person name="Flandrois J.P."/>
            <person name="Nasser W."/>
            <person name="Brochier-Armanet C."/>
            <person name="Reverchon S."/>
        </authorList>
    </citation>
    <scope>NUCLEOTIDE SEQUENCE [LARGE SCALE GENOMIC DNA]</scope>
    <source>
        <strain evidence="1 2">NCPPB 569</strain>
    </source>
</reference>
<dbReference type="KEGG" id="dic:Dpoa569_0000773"/>
<gene>
    <name evidence="1" type="ORF">Dpoa569_0000773</name>
</gene>
<sequence length="112" mass="12920">MYQSMIFQLVSLGIAMSAEPSVDLRGVWKKMTLLDDIEKTLSFEQRAIVTRGRILMFEGQTRFFAFLQSVCHELPDTPWKSEMSELLAQVGLPAFIEDREFISHYIKDKAKS</sequence>
<dbReference type="EMBL" id="CP042220">
    <property type="protein sequence ID" value="QDX29066.1"/>
    <property type="molecule type" value="Genomic_DNA"/>
</dbReference>
<dbReference type="Proteomes" id="UP000320591">
    <property type="component" value="Chromosome"/>
</dbReference>
<accession>A0A5B8HHL4</accession>
<dbReference type="STRING" id="568768.GCA_000406125_03196"/>